<dbReference type="AlphaFoldDB" id="A0A9Q1KS55"/>
<organism evidence="2 3">
    <name type="scientific">Carnegiea gigantea</name>
    <dbReference type="NCBI Taxonomy" id="171969"/>
    <lineage>
        <taxon>Eukaryota</taxon>
        <taxon>Viridiplantae</taxon>
        <taxon>Streptophyta</taxon>
        <taxon>Embryophyta</taxon>
        <taxon>Tracheophyta</taxon>
        <taxon>Spermatophyta</taxon>
        <taxon>Magnoliopsida</taxon>
        <taxon>eudicotyledons</taxon>
        <taxon>Gunneridae</taxon>
        <taxon>Pentapetalae</taxon>
        <taxon>Caryophyllales</taxon>
        <taxon>Cactineae</taxon>
        <taxon>Cactaceae</taxon>
        <taxon>Cactoideae</taxon>
        <taxon>Echinocereeae</taxon>
        <taxon>Carnegiea</taxon>
    </lineage>
</organism>
<dbReference type="Proteomes" id="UP001153076">
    <property type="component" value="Unassembled WGS sequence"/>
</dbReference>
<dbReference type="OrthoDB" id="1431649at2759"/>
<proteinExistence type="predicted"/>
<gene>
    <name evidence="2" type="ORF">Cgig2_031731</name>
</gene>
<comment type="caution">
    <text evidence="2">The sequence shown here is derived from an EMBL/GenBank/DDBJ whole genome shotgun (WGS) entry which is preliminary data.</text>
</comment>
<feature type="compositionally biased region" description="Polar residues" evidence="1">
    <location>
        <begin position="322"/>
        <end position="334"/>
    </location>
</feature>
<reference evidence="2" key="1">
    <citation type="submission" date="2022-04" db="EMBL/GenBank/DDBJ databases">
        <title>Carnegiea gigantea Genome sequencing and assembly v2.</title>
        <authorList>
            <person name="Copetti D."/>
            <person name="Sanderson M.J."/>
            <person name="Burquez A."/>
            <person name="Wojciechowski M.F."/>
        </authorList>
    </citation>
    <scope>NUCLEOTIDE SEQUENCE</scope>
    <source>
        <strain evidence="2">SGP5-SGP5p</strain>
        <tissue evidence="2">Aerial part</tissue>
    </source>
</reference>
<name>A0A9Q1KS55_9CARY</name>
<protein>
    <submittedName>
        <fullName evidence="2">Uncharacterized protein</fullName>
    </submittedName>
</protein>
<keyword evidence="3" id="KW-1185">Reference proteome</keyword>
<feature type="region of interest" description="Disordered" evidence="1">
    <location>
        <begin position="320"/>
        <end position="344"/>
    </location>
</feature>
<evidence type="ECO:0000256" key="1">
    <source>
        <dbReference type="SAM" id="MobiDB-lite"/>
    </source>
</evidence>
<sequence>MGQYCSSSKESVNIIAEHEAAAGEDTSLDDINMDLDSEEEEEVEINEKEELDTTVWTNINPAYITIPEDFKDDHEVLIIGKRVLGLDGTLFAPLLLALRKSTGRISVHMVYKLVSPERIMVPLNNFLLPIKKAGSLFNRFVADIAKRSSLCPLNYDDWRLVPQYFKGRIIIYIRVGHFEEDNTRNSCLQGGGKENAQMDQQRGVEDILNDIGNSKDANNNTSTSPNQIEQIGNFEEENTIDLSLHNANIRPNPKTQSRLIEIETSSVLGDKREMRHTSGLQIGHHTRHGGGKENVQLNSIRGNMITMPQMQQFVNKLKGSKQGCQSSSLTSRPSGQFKLQGANEQIRQERQMSETQLNPLHGLNMSKNHMGKGDVVVPAGMENSMVLGVEGAGPNTNATGSSKQAYNNVSRLSQVNNEQIKASKLGCEFSGLSRMPSSLLRAPNSVGGMKPVALEDAVHA</sequence>
<evidence type="ECO:0000313" key="2">
    <source>
        <dbReference type="EMBL" id="KAJ8447677.1"/>
    </source>
</evidence>
<dbReference type="EMBL" id="JAKOGI010000036">
    <property type="protein sequence ID" value="KAJ8447677.1"/>
    <property type="molecule type" value="Genomic_DNA"/>
</dbReference>
<evidence type="ECO:0000313" key="3">
    <source>
        <dbReference type="Proteomes" id="UP001153076"/>
    </source>
</evidence>
<accession>A0A9Q1KS55</accession>